<evidence type="ECO:0000313" key="3">
    <source>
        <dbReference type="Proteomes" id="UP001164718"/>
    </source>
</evidence>
<dbReference type="Pfam" id="PF14007">
    <property type="entry name" value="YtpI"/>
    <property type="match status" value="1"/>
</dbReference>
<keyword evidence="1" id="KW-0472">Membrane</keyword>
<dbReference type="EMBL" id="CP106878">
    <property type="protein sequence ID" value="WAA10160.1"/>
    <property type="molecule type" value="Genomic_DNA"/>
</dbReference>
<gene>
    <name evidence="2" type="ORF">OE104_02105</name>
</gene>
<dbReference type="RefSeq" id="WP_275417945.1">
    <property type="nucleotide sequence ID" value="NZ_CP106878.1"/>
</dbReference>
<keyword evidence="3" id="KW-1185">Reference proteome</keyword>
<sequence>MNFVVIIILLSFGFYVYYKIEYFRVNDRNEKKWLSAKSSIALGIFVGFFGLNRLILSQSPVSLIVGIVFLLVGFVSAWTGFKAYQFYSSHVYKREWKRKGS</sequence>
<dbReference type="KEGG" id="faf:OE104_02105"/>
<keyword evidence="1" id="KW-1133">Transmembrane helix</keyword>
<protein>
    <submittedName>
        <fullName evidence="2">YtpI family protein</fullName>
    </submittedName>
</protein>
<keyword evidence="1" id="KW-0812">Transmembrane</keyword>
<evidence type="ECO:0000313" key="2">
    <source>
        <dbReference type="EMBL" id="WAA10160.1"/>
    </source>
</evidence>
<evidence type="ECO:0000256" key="1">
    <source>
        <dbReference type="SAM" id="Phobius"/>
    </source>
</evidence>
<dbReference type="AlphaFoldDB" id="A0A9E8LVN1"/>
<accession>A0A9E8LVN1</accession>
<proteinExistence type="predicted"/>
<feature type="transmembrane region" description="Helical" evidence="1">
    <location>
        <begin position="61"/>
        <end position="84"/>
    </location>
</feature>
<dbReference type="Proteomes" id="UP001164718">
    <property type="component" value="Chromosome"/>
</dbReference>
<dbReference type="InterPro" id="IPR025618">
    <property type="entry name" value="YtpI"/>
</dbReference>
<organism evidence="2 3">
    <name type="scientific">Fervidibacillus albus</name>
    <dbReference type="NCBI Taxonomy" id="2980026"/>
    <lineage>
        <taxon>Bacteria</taxon>
        <taxon>Bacillati</taxon>
        <taxon>Bacillota</taxon>
        <taxon>Bacilli</taxon>
        <taxon>Bacillales</taxon>
        <taxon>Bacillaceae</taxon>
        <taxon>Fervidibacillus</taxon>
    </lineage>
</organism>
<name>A0A9E8LVN1_9BACI</name>
<reference evidence="2" key="1">
    <citation type="submission" date="2022-09" db="EMBL/GenBank/DDBJ databases">
        <title>Complete Genomes of Fervidibacillus albus and Fervidibacillus halotolerans isolated from tidal flat sediments.</title>
        <authorList>
            <person name="Kwon K.K."/>
            <person name="Yang S.-H."/>
            <person name="Park M.J."/>
            <person name="Oh H.-M."/>
        </authorList>
    </citation>
    <scope>NUCLEOTIDE SEQUENCE</scope>
    <source>
        <strain evidence="2">MEBiC13591</strain>
    </source>
</reference>
<feature type="transmembrane region" description="Helical" evidence="1">
    <location>
        <begin position="34"/>
        <end position="55"/>
    </location>
</feature>
<feature type="transmembrane region" description="Helical" evidence="1">
    <location>
        <begin position="6"/>
        <end position="22"/>
    </location>
</feature>